<keyword evidence="6 8" id="KW-1133">Transmembrane helix</keyword>
<organism evidence="9 10">
    <name type="scientific">Microbulbifer elongatus</name>
    <dbReference type="NCBI Taxonomy" id="86173"/>
    <lineage>
        <taxon>Bacteria</taxon>
        <taxon>Pseudomonadati</taxon>
        <taxon>Pseudomonadota</taxon>
        <taxon>Gammaproteobacteria</taxon>
        <taxon>Cellvibrionales</taxon>
        <taxon>Microbulbiferaceae</taxon>
        <taxon>Microbulbifer</taxon>
    </lineage>
</organism>
<feature type="transmembrane region" description="Helical" evidence="8">
    <location>
        <begin position="490"/>
        <end position="513"/>
    </location>
</feature>
<feature type="transmembrane region" description="Helical" evidence="8">
    <location>
        <begin position="459"/>
        <end position="478"/>
    </location>
</feature>
<keyword evidence="10" id="KW-1185">Reference proteome</keyword>
<gene>
    <name evidence="9" type="ORF">HXX02_15580</name>
</gene>
<dbReference type="Gene3D" id="3.30.70.1430">
    <property type="entry name" value="Multidrug efflux transporter AcrB pore domain"/>
    <property type="match status" value="2"/>
</dbReference>
<dbReference type="SUPFAM" id="SSF82866">
    <property type="entry name" value="Multidrug efflux transporter AcrB transmembrane domain"/>
    <property type="match status" value="2"/>
</dbReference>
<dbReference type="PANTHER" id="PTHR32063">
    <property type="match status" value="1"/>
</dbReference>
<feature type="transmembrane region" description="Helical" evidence="8">
    <location>
        <begin position="932"/>
        <end position="957"/>
    </location>
</feature>
<comment type="caution">
    <text evidence="9">The sequence shown here is derived from an EMBL/GenBank/DDBJ whole genome shotgun (WGS) entry which is preliminary data.</text>
</comment>
<feature type="transmembrane region" description="Helical" evidence="8">
    <location>
        <begin position="977"/>
        <end position="998"/>
    </location>
</feature>
<accession>A0ABT1P440</accession>
<evidence type="ECO:0000313" key="10">
    <source>
        <dbReference type="Proteomes" id="UP001205566"/>
    </source>
</evidence>
<keyword evidence="5 8" id="KW-0812">Transmembrane</keyword>
<comment type="similarity">
    <text evidence="2">Belongs to the resistance-nodulation-cell division (RND) (TC 2.A.6) family.</text>
</comment>
<keyword evidence="4" id="KW-1003">Cell membrane</keyword>
<sequence length="1050" mass="113158">MIESVLRFAIERRLLVLCSSLLIVALGLWSYQRLPIDAVPDITNVQVQILTEAPGYSPLEAEQRVTFPVETALAGLPQLEYTRSLSRYGLSRVTAVFREGTDIYFARNLIANRLASIRSQLPPGLEPGMGPIATGLGEIFLYTVSAEQDARQADGTPYDSTALREIQDWIIKPQLALVPGVAEVNGVGGFRKQFHVTPDPRKLLTFGVTMDAVSGALKRSNQNRGAGFVEVGGNQLLVRSPGQLQSIADIESVVVKPSIAGTDGISMPVTVADIASVGIGRELRTGAATENGRETVLGTVMMLLGENSRTVAADLGAALERVQRSLPHGVTVQAVYDRTRLVDRAIDTVQKNLMEGALLVIAVLFLMLGNFRAALITAAVIPLAMLATLTGMLGVGISANLMSLGALDFGLIVDGAVIIVENATRRLAQASHGRHTALPLRERLDIVYAATNEVIRPSVLGVLIITLVYIPLFSLTGVEGKMFHPMAATVVMALLAAMVFCFTLVPAAAAIFLRGAVRERENVVVRSLKGLYKPLLTAVLQLRVLVVSAALGLVLFCAWLATTLGSEFVPQLNEGDIATHALRIPGTGLEQAVHMQKELDVALGGVPEVARVFSRIGTPEVATDPMPPNVADTFIILKPETAWPDPELSREALIERLKKTIESVPGNNYEFTQPIQMRFNELISGVRADLAVKLYGDDLNQLRRSAGDILAQVKQVDGAADARVEQVDGLPVLSVAPRRMALAQYGMDVQGLQNYVAAAIGGTSAGLMYFGDRRFELMVRLPETARQDTDSYSSLPIPLPSGGYVPLEEVAELTWTQSPAQISRENGKRRIVVTANVRGRDLGSFVQAVRERIDSQVELPAGYWLDYGGTFEQLQSASDRLSIVVPVTLLMVLLLLMMAFSSLRDALIIFTGVPLALTGGVFALWLRDMPLSISAGVGFIALSGVAVLNGLVMLSFIRERWRETGELYTSIVDGAMLRLRPVLMTALVASLGFVPMALNTGTGAEVQRPLATVVIGGIISSTLLTLVVLPVLYQWVHGRPRKFSPLSREG</sequence>
<feature type="transmembrane region" description="Helical" evidence="8">
    <location>
        <begin position="12"/>
        <end position="31"/>
    </location>
</feature>
<protein>
    <submittedName>
        <fullName evidence="9">CusA/CzcA family heavy metal efflux RND transporter</fullName>
    </submittedName>
</protein>
<dbReference type="Gene3D" id="3.30.70.1320">
    <property type="entry name" value="Multidrug efflux transporter AcrB pore domain like"/>
    <property type="match status" value="1"/>
</dbReference>
<dbReference type="Gene3D" id="1.20.1640.10">
    <property type="entry name" value="Multidrug efflux transporter AcrB transmembrane domain"/>
    <property type="match status" value="2"/>
</dbReference>
<dbReference type="InterPro" id="IPR027463">
    <property type="entry name" value="AcrB_DN_DC_subdom"/>
</dbReference>
<dbReference type="NCBIfam" id="TIGR00914">
    <property type="entry name" value="2A0601"/>
    <property type="match status" value="1"/>
</dbReference>
<keyword evidence="3" id="KW-0813">Transport</keyword>
<evidence type="ECO:0000256" key="3">
    <source>
        <dbReference type="ARBA" id="ARBA00022448"/>
    </source>
</evidence>
<dbReference type="InterPro" id="IPR001036">
    <property type="entry name" value="Acrflvin-R"/>
</dbReference>
<feature type="transmembrane region" description="Helical" evidence="8">
    <location>
        <begin position="881"/>
        <end position="900"/>
    </location>
</feature>
<dbReference type="Proteomes" id="UP001205566">
    <property type="component" value="Unassembled WGS sequence"/>
</dbReference>
<dbReference type="RefSeq" id="WP_255875751.1">
    <property type="nucleotide sequence ID" value="NZ_JACASI010000041.1"/>
</dbReference>
<dbReference type="Gene3D" id="3.30.70.1440">
    <property type="entry name" value="Multidrug efflux transporter AcrB pore domain"/>
    <property type="match status" value="1"/>
</dbReference>
<proteinExistence type="inferred from homology"/>
<name>A0ABT1P440_9GAMM</name>
<feature type="transmembrane region" description="Helical" evidence="8">
    <location>
        <begin position="534"/>
        <end position="561"/>
    </location>
</feature>
<dbReference type="Gene3D" id="3.30.2090.10">
    <property type="entry name" value="Multidrug efflux transporter AcrB TolC docking domain, DN and DC subdomains"/>
    <property type="match status" value="2"/>
</dbReference>
<dbReference type="EMBL" id="JACASI010000041">
    <property type="protein sequence ID" value="MCQ3830859.1"/>
    <property type="molecule type" value="Genomic_DNA"/>
</dbReference>
<dbReference type="PRINTS" id="PR00702">
    <property type="entry name" value="ACRIFLAVINRP"/>
</dbReference>
<evidence type="ECO:0000256" key="8">
    <source>
        <dbReference type="SAM" id="Phobius"/>
    </source>
</evidence>
<evidence type="ECO:0000256" key="6">
    <source>
        <dbReference type="ARBA" id="ARBA00022989"/>
    </source>
</evidence>
<dbReference type="SUPFAM" id="SSF82693">
    <property type="entry name" value="Multidrug efflux transporter AcrB pore domain, PN1, PN2, PC1 and PC2 subdomains"/>
    <property type="match status" value="3"/>
</dbReference>
<reference evidence="9" key="1">
    <citation type="thesis" date="2020" institute="Technische Universitat Dresden" country="Dresden, Germany">
        <title>The Agarolytic System of Microbulbifer elongatus PORT2, Isolated from Batu Karas, Pangandaran West Java Indonesia.</title>
        <authorList>
            <person name="Anggraeni S.R."/>
        </authorList>
    </citation>
    <scope>NUCLEOTIDE SEQUENCE</scope>
    <source>
        <strain evidence="9">PORT2</strain>
    </source>
</reference>
<evidence type="ECO:0000256" key="2">
    <source>
        <dbReference type="ARBA" id="ARBA00010942"/>
    </source>
</evidence>
<feature type="transmembrane region" description="Helical" evidence="8">
    <location>
        <begin position="375"/>
        <end position="395"/>
    </location>
</feature>
<keyword evidence="7 8" id="KW-0472">Membrane</keyword>
<evidence type="ECO:0000256" key="1">
    <source>
        <dbReference type="ARBA" id="ARBA00004651"/>
    </source>
</evidence>
<evidence type="ECO:0000256" key="7">
    <source>
        <dbReference type="ARBA" id="ARBA00023136"/>
    </source>
</evidence>
<dbReference type="Pfam" id="PF00873">
    <property type="entry name" value="ACR_tran"/>
    <property type="match status" value="1"/>
</dbReference>
<evidence type="ECO:0000256" key="4">
    <source>
        <dbReference type="ARBA" id="ARBA00022475"/>
    </source>
</evidence>
<feature type="transmembrane region" description="Helical" evidence="8">
    <location>
        <begin position="907"/>
        <end position="926"/>
    </location>
</feature>
<dbReference type="InterPro" id="IPR004763">
    <property type="entry name" value="CusA-like"/>
</dbReference>
<dbReference type="SUPFAM" id="SSF82714">
    <property type="entry name" value="Multidrug efflux transporter AcrB TolC docking domain, DN and DC subdomains"/>
    <property type="match status" value="2"/>
</dbReference>
<dbReference type="PANTHER" id="PTHR32063:SF24">
    <property type="entry name" value="CATION EFFLUX SYSTEM (ACRB_ACRD_ACRF FAMILY)"/>
    <property type="match status" value="1"/>
</dbReference>
<evidence type="ECO:0000256" key="5">
    <source>
        <dbReference type="ARBA" id="ARBA00022692"/>
    </source>
</evidence>
<feature type="transmembrane region" description="Helical" evidence="8">
    <location>
        <begin position="1010"/>
        <end position="1033"/>
    </location>
</feature>
<evidence type="ECO:0000313" key="9">
    <source>
        <dbReference type="EMBL" id="MCQ3830859.1"/>
    </source>
</evidence>
<comment type="subcellular location">
    <subcellularLocation>
        <location evidence="1">Cell membrane</location>
        <topology evidence="1">Multi-pass membrane protein</topology>
    </subcellularLocation>
</comment>